<sequence>MSNLRITEALPEGEHAAWVTLDDGLTRLIDLRPLSQLSTHHSLRLPSLVRSLRVTEDARHIYWPGGAHLDITSIALAPTGPLPVGLLALLPSARRYRPLAPLLSHQPVHTHSYLDVRPEQVLQDQLRIKPADLQQFLRSHAPVEPGLCIARLSDLYLALQLLLPVNLIPALLRRPWPAAIRHAAQGTTALDCLWKGRIDLIDTPLTHLLLPDAPPVSVLLSSDAEANGAATAEQQQRPPEGQRDR</sequence>
<proteinExistence type="predicted"/>
<organism evidence="2 3">
    <name type="scientific">Deinococcus aquaticus</name>
    <dbReference type="NCBI Taxonomy" id="328692"/>
    <lineage>
        <taxon>Bacteria</taxon>
        <taxon>Thermotogati</taxon>
        <taxon>Deinococcota</taxon>
        <taxon>Deinococci</taxon>
        <taxon>Deinococcales</taxon>
        <taxon>Deinococcaceae</taxon>
        <taxon>Deinococcus</taxon>
    </lineage>
</organism>
<dbReference type="InterPro" id="IPR036782">
    <property type="entry name" value="NE0471-like_N"/>
</dbReference>
<reference evidence="2 3" key="1">
    <citation type="submission" date="2022-12" db="EMBL/GenBank/DDBJ databases">
        <title>Genome Sequence of Deinococcus aquaticus Type Strain PB314.</title>
        <authorList>
            <person name="Albert C."/>
            <person name="Hill J."/>
            <person name="Boren L."/>
            <person name="Scholz-Ng S."/>
            <person name="Fatema N."/>
            <person name="Grosso R."/>
            <person name="Soboslay E."/>
            <person name="Tuohy J."/>
        </authorList>
    </citation>
    <scope>NUCLEOTIDE SEQUENCE [LARGE SCALE GENOMIC DNA]</scope>
    <source>
        <strain evidence="2 3">PB-314</strain>
        <plasmid evidence="2 3">pDATS02</plasmid>
    </source>
</reference>
<geneLocation type="plasmid" evidence="2 3">
    <name>pDATS02</name>
</geneLocation>
<evidence type="ECO:0000313" key="3">
    <source>
        <dbReference type="Proteomes" id="UP001217044"/>
    </source>
</evidence>
<dbReference type="SUPFAM" id="SSF143880">
    <property type="entry name" value="NE0471 N-terminal domain-like"/>
    <property type="match status" value="1"/>
</dbReference>
<dbReference type="Gene3D" id="3.30.2020.10">
    <property type="entry name" value="NE0471-like N-terminal domain"/>
    <property type="match status" value="1"/>
</dbReference>
<gene>
    <name evidence="2" type="ORF">M8445_17605</name>
</gene>
<dbReference type="Proteomes" id="UP001217044">
    <property type="component" value="Plasmid pDATS02"/>
</dbReference>
<keyword evidence="2" id="KW-0614">Plasmid</keyword>
<dbReference type="InterPro" id="IPR018841">
    <property type="entry name" value="DUF2442"/>
</dbReference>
<name>A0ABY7V5S4_9DEIO</name>
<protein>
    <submittedName>
        <fullName evidence="2">DUF2442 domain-containing protein</fullName>
    </submittedName>
</protein>
<dbReference type="EMBL" id="CP115167">
    <property type="protein sequence ID" value="WDA60554.1"/>
    <property type="molecule type" value="Genomic_DNA"/>
</dbReference>
<dbReference type="RefSeq" id="WP_273991322.1">
    <property type="nucleotide sequence ID" value="NZ_BAABQT010000016.1"/>
</dbReference>
<keyword evidence="3" id="KW-1185">Reference proteome</keyword>
<dbReference type="Pfam" id="PF10387">
    <property type="entry name" value="DUF2442"/>
    <property type="match status" value="1"/>
</dbReference>
<feature type="region of interest" description="Disordered" evidence="1">
    <location>
        <begin position="224"/>
        <end position="245"/>
    </location>
</feature>
<accession>A0ABY7V5S4</accession>
<evidence type="ECO:0000256" key="1">
    <source>
        <dbReference type="SAM" id="MobiDB-lite"/>
    </source>
</evidence>
<evidence type="ECO:0000313" key="2">
    <source>
        <dbReference type="EMBL" id="WDA60554.1"/>
    </source>
</evidence>